<protein>
    <submittedName>
        <fullName evidence="3">Universal stress protein Usp</fullName>
    </submittedName>
</protein>
<dbReference type="Gene3D" id="3.40.50.620">
    <property type="entry name" value="HUPs"/>
    <property type="match status" value="1"/>
</dbReference>
<evidence type="ECO:0000256" key="1">
    <source>
        <dbReference type="ARBA" id="ARBA00008791"/>
    </source>
</evidence>
<evidence type="ECO:0000259" key="2">
    <source>
        <dbReference type="Pfam" id="PF00582"/>
    </source>
</evidence>
<reference evidence="3 4" key="2">
    <citation type="journal article" date="2012" name="BMC Genomics">
        <title>The genome of Pelobacter carbinolicus reveals surprising metabolic capabilities and physiological features.</title>
        <authorList>
            <person name="Aklujkar M."/>
            <person name="Haveman S.A."/>
            <person name="Didonato R.Jr."/>
            <person name="Chertkov O."/>
            <person name="Han C.S."/>
            <person name="Land M.L."/>
            <person name="Brown P."/>
            <person name="Lovley D.R."/>
        </authorList>
    </citation>
    <scope>NUCLEOTIDE SEQUENCE [LARGE SCALE GENOMIC DNA]</scope>
    <source>
        <strain evidence="4">DSM 2380 / NBRC 103641 / GraBd1</strain>
    </source>
</reference>
<feature type="domain" description="UspA" evidence="2">
    <location>
        <begin position="2"/>
        <end position="139"/>
    </location>
</feature>
<keyword evidence="4" id="KW-1185">Reference proteome</keyword>
<proteinExistence type="inferred from homology"/>
<evidence type="ECO:0000313" key="3">
    <source>
        <dbReference type="EMBL" id="ABA90255.1"/>
    </source>
</evidence>
<comment type="similarity">
    <text evidence="1">Belongs to the universal stress protein A family.</text>
</comment>
<dbReference type="InterPro" id="IPR006015">
    <property type="entry name" value="Universal_stress_UspA"/>
</dbReference>
<dbReference type="PRINTS" id="PR01438">
    <property type="entry name" value="UNVRSLSTRESS"/>
</dbReference>
<dbReference type="OrthoDB" id="5401998at2"/>
<dbReference type="RefSeq" id="WP_011342808.1">
    <property type="nucleotide sequence ID" value="NC_007498.2"/>
</dbReference>
<name>Q3A052_SYNC1</name>
<dbReference type="EMBL" id="CP000142">
    <property type="protein sequence ID" value="ABA90255.1"/>
    <property type="molecule type" value="Genomic_DNA"/>
</dbReference>
<dbReference type="AlphaFoldDB" id="Q3A052"/>
<evidence type="ECO:0000313" key="4">
    <source>
        <dbReference type="Proteomes" id="UP000002534"/>
    </source>
</evidence>
<dbReference type="InterPro" id="IPR014729">
    <property type="entry name" value="Rossmann-like_a/b/a_fold"/>
</dbReference>
<dbReference type="InterPro" id="IPR006016">
    <property type="entry name" value="UspA"/>
</dbReference>
<sequence length="140" mass="15619">MKILLPVNHSEISSRIIEGLAERIHWLPPGTVTLLHVVDMDRLAYRMIPDFQLEMVSAQAAEAGSVLLEKQAALLREAGFTVELRMETGAPREVIPRIANDENFALLVLGRRSSGEVRDVLFGSVTNHALHRVRCPVLLF</sequence>
<dbReference type="Pfam" id="PF00582">
    <property type="entry name" value="Usp"/>
    <property type="match status" value="1"/>
</dbReference>
<organism evidence="3 4">
    <name type="scientific">Syntrophotalea carbinolica (strain DSM 2380 / NBRC 103641 / GraBd1)</name>
    <name type="common">Pelobacter carbinolicus</name>
    <dbReference type="NCBI Taxonomy" id="338963"/>
    <lineage>
        <taxon>Bacteria</taxon>
        <taxon>Pseudomonadati</taxon>
        <taxon>Thermodesulfobacteriota</taxon>
        <taxon>Desulfuromonadia</taxon>
        <taxon>Desulfuromonadales</taxon>
        <taxon>Syntrophotaleaceae</taxon>
        <taxon>Syntrophotalea</taxon>
    </lineage>
</organism>
<gene>
    <name evidence="3" type="primary">usp-4</name>
    <name evidence="3" type="ordered locus">Pcar_3020</name>
</gene>
<reference evidence="4" key="1">
    <citation type="submission" date="2005-10" db="EMBL/GenBank/DDBJ databases">
        <title>Complete sequence of Pelobacter carbinolicus DSM 2380.</title>
        <authorList>
            <person name="Copeland A."/>
            <person name="Lucas S."/>
            <person name="Lapidus A."/>
            <person name="Barry K."/>
            <person name="Detter J.C."/>
            <person name="Glavina T."/>
            <person name="Hammon N."/>
            <person name="Israni S."/>
            <person name="Pitluck S."/>
            <person name="Chertkov O."/>
            <person name="Schmutz J."/>
            <person name="Larimer F."/>
            <person name="Land M."/>
            <person name="Kyrpides N."/>
            <person name="Ivanova N."/>
            <person name="Richardson P."/>
        </authorList>
    </citation>
    <scope>NUCLEOTIDE SEQUENCE [LARGE SCALE GENOMIC DNA]</scope>
    <source>
        <strain evidence="4">DSM 2380 / NBRC 103641 / GraBd1</strain>
    </source>
</reference>
<dbReference type="SUPFAM" id="SSF52402">
    <property type="entry name" value="Adenine nucleotide alpha hydrolases-like"/>
    <property type="match status" value="1"/>
</dbReference>
<dbReference type="eggNOG" id="COG0589">
    <property type="taxonomic scope" value="Bacteria"/>
</dbReference>
<dbReference type="STRING" id="338963.Pcar_3020"/>
<dbReference type="HOGENOM" id="CLU_049301_16_2_7"/>
<accession>Q3A052</accession>
<dbReference type="CDD" id="cd00293">
    <property type="entry name" value="USP-like"/>
    <property type="match status" value="1"/>
</dbReference>
<dbReference type="PANTHER" id="PTHR31964:SF113">
    <property type="entry name" value="USPA DOMAIN-CONTAINING PROTEIN"/>
    <property type="match status" value="1"/>
</dbReference>
<dbReference type="Proteomes" id="UP000002534">
    <property type="component" value="Chromosome"/>
</dbReference>
<dbReference type="PANTHER" id="PTHR31964">
    <property type="entry name" value="ADENINE NUCLEOTIDE ALPHA HYDROLASES-LIKE SUPERFAMILY PROTEIN"/>
    <property type="match status" value="1"/>
</dbReference>
<dbReference type="KEGG" id="pca:Pcar_3020"/>